<proteinExistence type="predicted"/>
<comment type="caution">
    <text evidence="1">The sequence shown here is derived from an EMBL/GenBank/DDBJ whole genome shotgun (WGS) entry which is preliminary data.</text>
</comment>
<protein>
    <recommendedName>
        <fullName evidence="2">Sulfatase N-terminal domain-containing protein</fullName>
    </recommendedName>
</protein>
<dbReference type="InterPro" id="IPR017850">
    <property type="entry name" value="Alkaline_phosphatase_core_sf"/>
</dbReference>
<sequence length="286" mass="32926">DKNIHIENRDNDVVVGLENKTPLRDIYYIILDGYASSKTLKEVYEYDNSEFTDYLTKEGFFIASKSQSNYATTFLSLASSLNMEYINYLSSMIGVESKNRDVPYQMIRDSKVMKFLKSKGYKFINFSSGWGPTNYNRYADLNIRSGKLNELFMILIQTTILKPIVSYILGDTLRERVLGAFSKLGELYKINEPKFVFAHINCPHPPYVFDANGDLVPETKLLMHGSVWKQKELYLNQLIFVNKKVKTLVKEILLKSEIVLASAAVSIHLEKKYELFWDCILLILSG</sequence>
<organism evidence="1">
    <name type="scientific">marine sediment metagenome</name>
    <dbReference type="NCBI Taxonomy" id="412755"/>
    <lineage>
        <taxon>unclassified sequences</taxon>
        <taxon>metagenomes</taxon>
        <taxon>ecological metagenomes</taxon>
    </lineage>
</organism>
<gene>
    <name evidence="1" type="ORF">S01H4_04316</name>
</gene>
<evidence type="ECO:0000313" key="1">
    <source>
        <dbReference type="EMBL" id="GAG63196.1"/>
    </source>
</evidence>
<reference evidence="1" key="1">
    <citation type="journal article" date="2014" name="Front. Microbiol.">
        <title>High frequency of phylogenetically diverse reductive dehalogenase-homologous genes in deep subseafloor sedimentary metagenomes.</title>
        <authorList>
            <person name="Kawai M."/>
            <person name="Futagami T."/>
            <person name="Toyoda A."/>
            <person name="Takaki Y."/>
            <person name="Nishi S."/>
            <person name="Hori S."/>
            <person name="Arai W."/>
            <person name="Tsubouchi T."/>
            <person name="Morono Y."/>
            <person name="Uchiyama I."/>
            <person name="Ito T."/>
            <person name="Fujiyama A."/>
            <person name="Inagaki F."/>
            <person name="Takami H."/>
        </authorList>
    </citation>
    <scope>NUCLEOTIDE SEQUENCE</scope>
    <source>
        <strain evidence="1">Expedition CK06-06</strain>
    </source>
</reference>
<dbReference type="AlphaFoldDB" id="X1ATL4"/>
<feature type="non-terminal residue" evidence="1">
    <location>
        <position position="1"/>
    </location>
</feature>
<evidence type="ECO:0008006" key="2">
    <source>
        <dbReference type="Google" id="ProtNLM"/>
    </source>
</evidence>
<dbReference type="EMBL" id="BART01001145">
    <property type="protein sequence ID" value="GAG63196.1"/>
    <property type="molecule type" value="Genomic_DNA"/>
</dbReference>
<dbReference type="Gene3D" id="3.40.720.10">
    <property type="entry name" value="Alkaline Phosphatase, subunit A"/>
    <property type="match status" value="1"/>
</dbReference>
<name>X1ATL4_9ZZZZ</name>
<accession>X1ATL4</accession>